<protein>
    <submittedName>
        <fullName evidence="1">Glutamyl-tRNA amidotransferase</fullName>
    </submittedName>
</protein>
<dbReference type="InterPro" id="IPR042184">
    <property type="entry name" value="YqeY/Aim41_N"/>
</dbReference>
<dbReference type="EMBL" id="CP016757">
    <property type="protein sequence ID" value="ANZ45985.1"/>
    <property type="molecule type" value="Genomic_DNA"/>
</dbReference>
<dbReference type="InterPro" id="IPR023168">
    <property type="entry name" value="GatB_Yqey_C_2"/>
</dbReference>
<dbReference type="AlphaFoldDB" id="A0A1B2I7N8"/>
<dbReference type="GeneID" id="83058827"/>
<dbReference type="STRING" id="1197717.BED41_13320"/>
<evidence type="ECO:0000313" key="2">
    <source>
        <dbReference type="Proteomes" id="UP000093044"/>
    </source>
</evidence>
<dbReference type="SUPFAM" id="SSF89095">
    <property type="entry name" value="GatB/YqeY motif"/>
    <property type="match status" value="1"/>
</dbReference>
<dbReference type="Gene3D" id="1.10.10.410">
    <property type="match status" value="1"/>
</dbReference>
<dbReference type="RefSeq" id="WP_066747297.1">
    <property type="nucleotide sequence ID" value="NZ_CP016757.1"/>
</dbReference>
<proteinExistence type="predicted"/>
<keyword evidence="1" id="KW-0808">Transferase</keyword>
<dbReference type="Proteomes" id="UP000093044">
    <property type="component" value="Chromosome"/>
</dbReference>
<sequence length="154" mass="16792">MSGLVDKIQSNLVTAMKNKDELTLSVLRMLKSSIQLAQVEKGKDNALTDDDVLVLVRRLIKQRTEAAEMYKNGGASDRAERELAEIKVLEAYQPAQLSDEDILKIVAKVAEETGAAGPKDMGKMMGKTMAAVKGQADGNRVKSAVQQYLSQLVQ</sequence>
<organism evidence="1 2">
    <name type="scientific">Cloacibacillus porcorum</name>
    <dbReference type="NCBI Taxonomy" id="1197717"/>
    <lineage>
        <taxon>Bacteria</taxon>
        <taxon>Thermotogati</taxon>
        <taxon>Synergistota</taxon>
        <taxon>Synergistia</taxon>
        <taxon>Synergistales</taxon>
        <taxon>Synergistaceae</taxon>
        <taxon>Cloacibacillus</taxon>
    </lineage>
</organism>
<name>A0A1B2I7N8_9BACT</name>
<accession>A0A1B2I7N8</accession>
<reference evidence="1" key="1">
    <citation type="submission" date="2016-08" db="EMBL/GenBank/DDBJ databases">
        <title>Complete genome of Cloacibacillus porcorum.</title>
        <authorList>
            <person name="Looft T."/>
            <person name="Bayles D.O."/>
            <person name="Alt D.P."/>
        </authorList>
    </citation>
    <scope>NUCLEOTIDE SEQUENCE [LARGE SCALE GENOMIC DNA]</scope>
    <source>
        <strain evidence="1">CL-84</strain>
    </source>
</reference>
<dbReference type="OrthoDB" id="9794041at2"/>
<dbReference type="GO" id="GO:0016884">
    <property type="term" value="F:carbon-nitrogen ligase activity, with glutamine as amido-N-donor"/>
    <property type="evidence" value="ECO:0007669"/>
    <property type="project" value="InterPro"/>
</dbReference>
<gene>
    <name evidence="1" type="ORF">BED41_13320</name>
</gene>
<dbReference type="InterPro" id="IPR019004">
    <property type="entry name" value="YqeY/Aim41"/>
</dbReference>
<dbReference type="Pfam" id="PF09424">
    <property type="entry name" value="YqeY"/>
    <property type="match status" value="1"/>
</dbReference>
<dbReference type="GO" id="GO:0016740">
    <property type="term" value="F:transferase activity"/>
    <property type="evidence" value="ECO:0007669"/>
    <property type="project" value="UniProtKB-KW"/>
</dbReference>
<keyword evidence="2" id="KW-1185">Reference proteome</keyword>
<dbReference type="InterPro" id="IPR003789">
    <property type="entry name" value="Asn/Gln_tRNA_amidoTrase-B-like"/>
</dbReference>
<evidence type="ECO:0000313" key="1">
    <source>
        <dbReference type="EMBL" id="ANZ45985.1"/>
    </source>
</evidence>
<dbReference type="PANTHER" id="PTHR28055:SF1">
    <property type="entry name" value="ALTERED INHERITANCE OF MITOCHONDRIA PROTEIN 41, MITOCHONDRIAL"/>
    <property type="match status" value="1"/>
</dbReference>
<dbReference type="PANTHER" id="PTHR28055">
    <property type="entry name" value="ALTERED INHERITANCE OF MITOCHONDRIA PROTEIN 41, MITOCHONDRIAL"/>
    <property type="match status" value="1"/>
</dbReference>
<dbReference type="Gene3D" id="1.10.1510.10">
    <property type="entry name" value="Uncharacterised protein YqeY/AIM41 PF09424, N-terminal domain"/>
    <property type="match status" value="1"/>
</dbReference>
<dbReference type="KEGG" id="cpor:BED41_13320"/>